<evidence type="ECO:0008006" key="3">
    <source>
        <dbReference type="Google" id="ProtNLM"/>
    </source>
</evidence>
<proteinExistence type="predicted"/>
<sequence length="382" mass="42456">MNAILPPPLDTPHTASPLIQSSSDEHWRELIGQVGSDIAQSLSSALERVTVLATTGKIDRAGLRALREEIEQARRVGMIGQQLARFASGRIRQSPEQITITQVVRDVLVQRGREATARGIEVRQALRPAEVIVDPTLLHTLVQSVMDWALEHAREQIEFRIDLKPWPAHARLFCQFLLKASGEAPADVVARHDATPGLDSMTWRLVQQICWTLGLVIDRVDTSETSSVLIEFPRTVQDKIEGVSVADVEPDFGVSENSKPLAGSQVLVLAARRELRTEVRDAIRHMGLVLDFVSSVDEAEEYCRDTLPHAIIYESASAGQRFERLRSGLSHDFPNFVFIEIAEEGSRFALSGENGRRHAVIGRDTVLQSLPSALIYELSRNM</sequence>
<accession>A0ABS5DZS3</accession>
<name>A0ABS5DZS3_9BURK</name>
<evidence type="ECO:0000313" key="1">
    <source>
        <dbReference type="EMBL" id="MBQ0936646.1"/>
    </source>
</evidence>
<gene>
    <name evidence="1" type="ORF">KAK11_15010</name>
</gene>
<keyword evidence="2" id="KW-1185">Reference proteome</keyword>
<evidence type="ECO:0000313" key="2">
    <source>
        <dbReference type="Proteomes" id="UP000672097"/>
    </source>
</evidence>
<organism evidence="1 2">
    <name type="scientific">Ideonella paludis</name>
    <dbReference type="NCBI Taxonomy" id="1233411"/>
    <lineage>
        <taxon>Bacteria</taxon>
        <taxon>Pseudomonadati</taxon>
        <taxon>Pseudomonadota</taxon>
        <taxon>Betaproteobacteria</taxon>
        <taxon>Burkholderiales</taxon>
        <taxon>Sphaerotilaceae</taxon>
        <taxon>Ideonella</taxon>
    </lineage>
</organism>
<protein>
    <recommendedName>
        <fullName evidence="3">Histidine kinase</fullName>
    </recommendedName>
</protein>
<dbReference type="Gene3D" id="3.30.565.10">
    <property type="entry name" value="Histidine kinase-like ATPase, C-terminal domain"/>
    <property type="match status" value="1"/>
</dbReference>
<reference evidence="1 2" key="1">
    <citation type="submission" date="2021-04" db="EMBL/GenBank/DDBJ databases">
        <title>The genome sequence of type strain Ideonella paludis KCTC 32238.</title>
        <authorList>
            <person name="Liu Y."/>
        </authorList>
    </citation>
    <scope>NUCLEOTIDE SEQUENCE [LARGE SCALE GENOMIC DNA]</scope>
    <source>
        <strain evidence="1 2">KCTC 32238</strain>
    </source>
</reference>
<dbReference type="Proteomes" id="UP000672097">
    <property type="component" value="Unassembled WGS sequence"/>
</dbReference>
<comment type="caution">
    <text evidence="1">The sequence shown here is derived from an EMBL/GenBank/DDBJ whole genome shotgun (WGS) entry which is preliminary data.</text>
</comment>
<dbReference type="RefSeq" id="WP_210810008.1">
    <property type="nucleotide sequence ID" value="NZ_JAGQDG010000005.1"/>
</dbReference>
<dbReference type="EMBL" id="JAGQDG010000005">
    <property type="protein sequence ID" value="MBQ0936646.1"/>
    <property type="molecule type" value="Genomic_DNA"/>
</dbReference>
<dbReference type="InterPro" id="IPR036890">
    <property type="entry name" value="HATPase_C_sf"/>
</dbReference>